<evidence type="ECO:0000313" key="2">
    <source>
        <dbReference type="EMBL" id="NHN85366.1"/>
    </source>
</evidence>
<dbReference type="RefSeq" id="WP_173583755.1">
    <property type="nucleotide sequence ID" value="NZ_WOTB01000015.1"/>
</dbReference>
<feature type="compositionally biased region" description="Basic and acidic residues" evidence="1">
    <location>
        <begin position="236"/>
        <end position="248"/>
    </location>
</feature>
<feature type="region of interest" description="Disordered" evidence="1">
    <location>
        <begin position="332"/>
        <end position="356"/>
    </location>
</feature>
<organism evidence="2 3">
    <name type="scientific">Acetobacter musti</name>
    <dbReference type="NCBI Taxonomy" id="864732"/>
    <lineage>
        <taxon>Bacteria</taxon>
        <taxon>Pseudomonadati</taxon>
        <taxon>Pseudomonadota</taxon>
        <taxon>Alphaproteobacteria</taxon>
        <taxon>Acetobacterales</taxon>
        <taxon>Acetobacteraceae</taxon>
        <taxon>Acetobacter</taxon>
    </lineage>
</organism>
<evidence type="ECO:0000313" key="3">
    <source>
        <dbReference type="Proteomes" id="UP000635278"/>
    </source>
</evidence>
<dbReference type="Proteomes" id="UP000635278">
    <property type="component" value="Unassembled WGS sequence"/>
</dbReference>
<accession>A0ABX0JPI7</accession>
<protein>
    <submittedName>
        <fullName evidence="2">DUF2125 domain-containing protein</fullName>
    </submittedName>
</protein>
<comment type="caution">
    <text evidence="2">The sequence shown here is derived from an EMBL/GenBank/DDBJ whole genome shotgun (WGS) entry which is preliminary data.</text>
</comment>
<reference evidence="2 3" key="1">
    <citation type="journal article" date="2020" name="Int. J. Syst. Evol. Microbiol.">
        <title>Novel acetic acid bacteria from cider fermentations: Acetobacter conturbans sp. nov. and Acetobacter fallax sp. nov.</title>
        <authorList>
            <person name="Sombolestani A.S."/>
            <person name="Cleenwerck I."/>
            <person name="Cnockaert M."/>
            <person name="Borremans W."/>
            <person name="Wieme A.D."/>
            <person name="De Vuyst L."/>
            <person name="Vandamme P."/>
        </authorList>
    </citation>
    <scope>NUCLEOTIDE SEQUENCE [LARGE SCALE GENOMIC DNA]</scope>
    <source>
        <strain evidence="2 3">LMG 30640</strain>
    </source>
</reference>
<proteinExistence type="predicted"/>
<evidence type="ECO:0000256" key="1">
    <source>
        <dbReference type="SAM" id="MobiDB-lite"/>
    </source>
</evidence>
<dbReference type="EMBL" id="WOTB01000015">
    <property type="protein sequence ID" value="NHN85366.1"/>
    <property type="molecule type" value="Genomic_DNA"/>
</dbReference>
<feature type="region of interest" description="Disordered" evidence="1">
    <location>
        <begin position="233"/>
        <end position="256"/>
    </location>
</feature>
<keyword evidence="3" id="KW-1185">Reference proteome</keyword>
<name>A0ABX0JPI7_9PROT</name>
<sequence length="393" mass="41594">MYEGKKRAGKKPKLIFALFCISGLSVVAFVITGNRMAMRSLLSQRDNLASSGWMLSWTGATSRPALFSTRIELENVRLSGPAGHYHVLYGCNHVTIRMNRFRIGQLTLTAGTSQAVALVDGDEPDAPVLFAMRLNGRGENLSVRAAGTGRAGVVVNLTFPDETAEIDVSPVRSGILAAPFTVRLRGLRSVITWGSAGSGLSQISSDTVLQEVILPLSVAGLGQQLSDIRLAVSADQRSDGRQPRDRRSGQPVGNGIVSGETTVVVHMGEGRFGPLSAALAGRLVRSGGQNVGDFDLTLRGLDRTATRFARSGVVSPAIAQITHILTGAASHAAQGKPVHAPDDGQTTDDESLPDSDTTLTLPLRIRDDSWTLGSLPLNAVQSLFPGRSSSSLH</sequence>
<gene>
    <name evidence="2" type="ORF">GOB93_12045</name>
</gene>